<keyword evidence="6" id="KW-0548">Nucleotidyltransferase</keyword>
<keyword evidence="4 11" id="KW-0808">Transferase</keyword>
<dbReference type="GO" id="GO:0000166">
    <property type="term" value="F:nucleotide binding"/>
    <property type="evidence" value="ECO:0007669"/>
    <property type="project" value="UniProtKB-KW"/>
</dbReference>
<dbReference type="GO" id="GO:0046872">
    <property type="term" value="F:metal ion binding"/>
    <property type="evidence" value="ECO:0007669"/>
    <property type="project" value="UniProtKB-KW"/>
</dbReference>
<dbReference type="SUPFAM" id="SSF81891">
    <property type="entry name" value="Poly A polymerase C-terminal region-like"/>
    <property type="match status" value="1"/>
</dbReference>
<evidence type="ECO:0000256" key="7">
    <source>
        <dbReference type="ARBA" id="ARBA00022723"/>
    </source>
</evidence>
<dbReference type="PANTHER" id="PTHR47788:SF1">
    <property type="entry name" value="A-ADDING TRNA NUCLEOTIDYLTRANSFERASE"/>
    <property type="match status" value="1"/>
</dbReference>
<evidence type="ECO:0000256" key="3">
    <source>
        <dbReference type="ARBA" id="ARBA00022555"/>
    </source>
</evidence>
<comment type="similarity">
    <text evidence="2 11">Belongs to the tRNA nucleotidyltransferase/poly(A) polymerase family.</text>
</comment>
<proteinExistence type="inferred from homology"/>
<dbReference type="EMBL" id="SUVG01000007">
    <property type="protein sequence ID" value="MBE6421675.1"/>
    <property type="molecule type" value="Genomic_DNA"/>
</dbReference>
<name>A0A928HJ50_9BACT</name>
<reference evidence="13" key="1">
    <citation type="submission" date="2019-04" db="EMBL/GenBank/DDBJ databases">
        <title>Evolution of Biomass-Degrading Anaerobic Consortia Revealed by Metagenomics.</title>
        <authorList>
            <person name="Peng X."/>
        </authorList>
    </citation>
    <scope>NUCLEOTIDE SEQUENCE</scope>
    <source>
        <strain evidence="13">SIG66</strain>
    </source>
</reference>
<evidence type="ECO:0000259" key="12">
    <source>
        <dbReference type="Pfam" id="PF01743"/>
    </source>
</evidence>
<evidence type="ECO:0000313" key="14">
    <source>
        <dbReference type="Proteomes" id="UP000725649"/>
    </source>
</evidence>
<dbReference type="AlphaFoldDB" id="A0A928HJ50"/>
<keyword evidence="5" id="KW-0819">tRNA processing</keyword>
<dbReference type="PANTHER" id="PTHR47788">
    <property type="entry name" value="POLYA POLYMERASE"/>
    <property type="match status" value="1"/>
</dbReference>
<accession>A0A928HJ50</accession>
<dbReference type="GO" id="GO:0008033">
    <property type="term" value="P:tRNA processing"/>
    <property type="evidence" value="ECO:0007669"/>
    <property type="project" value="UniProtKB-KW"/>
</dbReference>
<dbReference type="InterPro" id="IPR052390">
    <property type="entry name" value="tRNA_nt/polyA_polymerase"/>
</dbReference>
<keyword evidence="9" id="KW-0460">Magnesium</keyword>
<dbReference type="Pfam" id="PF01743">
    <property type="entry name" value="PolyA_pol"/>
    <property type="match status" value="1"/>
</dbReference>
<dbReference type="CDD" id="cd05398">
    <property type="entry name" value="NT_ClassII-CCAase"/>
    <property type="match status" value="1"/>
</dbReference>
<evidence type="ECO:0000313" key="13">
    <source>
        <dbReference type="EMBL" id="MBE6421675.1"/>
    </source>
</evidence>
<keyword evidence="8" id="KW-0547">Nucleotide-binding</keyword>
<evidence type="ECO:0000256" key="11">
    <source>
        <dbReference type="RuleBase" id="RU003953"/>
    </source>
</evidence>
<dbReference type="GO" id="GO:0000049">
    <property type="term" value="F:tRNA binding"/>
    <property type="evidence" value="ECO:0007669"/>
    <property type="project" value="UniProtKB-KW"/>
</dbReference>
<dbReference type="Gene3D" id="3.30.460.10">
    <property type="entry name" value="Beta Polymerase, domain 2"/>
    <property type="match status" value="1"/>
</dbReference>
<dbReference type="GO" id="GO:0016779">
    <property type="term" value="F:nucleotidyltransferase activity"/>
    <property type="evidence" value="ECO:0007669"/>
    <property type="project" value="UniProtKB-KW"/>
</dbReference>
<organism evidence="13 14">
    <name type="scientific">Candidatus Avelusimicrobium gallicola</name>
    <dbReference type="NCBI Taxonomy" id="2562704"/>
    <lineage>
        <taxon>Bacteria</taxon>
        <taxon>Pseudomonadati</taxon>
        <taxon>Elusimicrobiota</taxon>
        <taxon>Elusimicrobia</taxon>
        <taxon>Elusimicrobiales</taxon>
        <taxon>Elusimicrobiaceae</taxon>
        <taxon>Candidatus Avelusimicrobium</taxon>
    </lineage>
</organism>
<dbReference type="Proteomes" id="UP000725649">
    <property type="component" value="Unassembled WGS sequence"/>
</dbReference>
<evidence type="ECO:0000256" key="1">
    <source>
        <dbReference type="ARBA" id="ARBA00001946"/>
    </source>
</evidence>
<evidence type="ECO:0000256" key="4">
    <source>
        <dbReference type="ARBA" id="ARBA00022679"/>
    </source>
</evidence>
<comment type="cofactor">
    <cofactor evidence="1">
        <name>Mg(2+)</name>
        <dbReference type="ChEBI" id="CHEBI:18420"/>
    </cofactor>
</comment>
<sequence>MKSFIPRKYKEQLYAVGAYANKLGLKAWVVGGAVRDFYLKRSTSDIDLSFDGNQESVANFCVKQWGGGKRKFSQFSTFRVNMANGLKFDMVRARRESYPYPGALPVVEPNGVIKDDLFRRDFTVNAWCFSINPLTFGKPYDPYGAQKDIEAGLIRILHDKSFLDDPTRMYRAVRFAGRFGWKLAPKTERLLMEAVREEYPLLLTRERFSREFLKVLKEPKIKEIFALMEKYDLLKFAYPGLQWSDALLRTDDVAERTGILVCLLGPSGEDFLRSLHLPKEFSQEILGAWKVTQEKMSPLSQLSPLQTEILKAVLPGLPPGALEPCFLKGREVKEMGLMGRRISGALDRVRRAQWEGSVKNHEEAVKLLKL</sequence>
<evidence type="ECO:0000256" key="2">
    <source>
        <dbReference type="ARBA" id="ARBA00007265"/>
    </source>
</evidence>
<evidence type="ECO:0000256" key="9">
    <source>
        <dbReference type="ARBA" id="ARBA00022842"/>
    </source>
</evidence>
<keyword evidence="7" id="KW-0479">Metal-binding</keyword>
<evidence type="ECO:0000256" key="10">
    <source>
        <dbReference type="ARBA" id="ARBA00022884"/>
    </source>
</evidence>
<protein>
    <submittedName>
        <fullName evidence="13">CCA tRNA nucleotidyltransferase</fullName>
    </submittedName>
</protein>
<dbReference type="InterPro" id="IPR002646">
    <property type="entry name" value="PolA_pol_head_dom"/>
</dbReference>
<dbReference type="SUPFAM" id="SSF81301">
    <property type="entry name" value="Nucleotidyltransferase"/>
    <property type="match status" value="1"/>
</dbReference>
<evidence type="ECO:0000256" key="6">
    <source>
        <dbReference type="ARBA" id="ARBA00022695"/>
    </source>
</evidence>
<evidence type="ECO:0000256" key="5">
    <source>
        <dbReference type="ARBA" id="ARBA00022694"/>
    </source>
</evidence>
<gene>
    <name evidence="13" type="ORF">E7027_06095</name>
</gene>
<evidence type="ECO:0000256" key="8">
    <source>
        <dbReference type="ARBA" id="ARBA00022741"/>
    </source>
</evidence>
<feature type="domain" description="Poly A polymerase head" evidence="12">
    <location>
        <begin position="27"/>
        <end position="155"/>
    </location>
</feature>
<keyword evidence="10 11" id="KW-0694">RNA-binding</keyword>
<dbReference type="Gene3D" id="1.10.3090.10">
    <property type="entry name" value="cca-adding enzyme, domain 2"/>
    <property type="match status" value="1"/>
</dbReference>
<keyword evidence="3" id="KW-0820">tRNA-binding</keyword>
<dbReference type="InterPro" id="IPR043519">
    <property type="entry name" value="NT_sf"/>
</dbReference>
<comment type="caution">
    <text evidence="13">The sequence shown here is derived from an EMBL/GenBank/DDBJ whole genome shotgun (WGS) entry which is preliminary data.</text>
</comment>